<accession>A0A561VIB5</accession>
<feature type="region of interest" description="Disordered" evidence="1">
    <location>
        <begin position="28"/>
        <end position="59"/>
    </location>
</feature>
<comment type="caution">
    <text evidence="2">The sequence shown here is derived from an EMBL/GenBank/DDBJ whole genome shotgun (WGS) entry which is preliminary data.</text>
</comment>
<dbReference type="RefSeq" id="WP_145831068.1">
    <property type="nucleotide sequence ID" value="NZ_BOMX01000137.1"/>
</dbReference>
<sequence length="92" mass="9133">MVEDAERPVLRRFLPLLLAVLIAVTGGAGTPASGAGRPAAVAAGHAASDEPAGDTEPAEAVAAVVVTGRERVLTEQITAAVRVSRAPPASLA</sequence>
<dbReference type="AlphaFoldDB" id="A0A561VIB5"/>
<evidence type="ECO:0000256" key="1">
    <source>
        <dbReference type="SAM" id="MobiDB-lite"/>
    </source>
</evidence>
<protein>
    <submittedName>
        <fullName evidence="2">Uncharacterized protein</fullName>
    </submittedName>
</protein>
<evidence type="ECO:0000313" key="2">
    <source>
        <dbReference type="EMBL" id="TWG11351.1"/>
    </source>
</evidence>
<name>A0A561VIB5_ACTTI</name>
<feature type="compositionally biased region" description="Low complexity" evidence="1">
    <location>
        <begin position="28"/>
        <end position="46"/>
    </location>
</feature>
<dbReference type="EMBL" id="VIWY01000006">
    <property type="protein sequence ID" value="TWG11351.1"/>
    <property type="molecule type" value="Genomic_DNA"/>
</dbReference>
<gene>
    <name evidence="2" type="ORF">FHX34_10681</name>
</gene>
<keyword evidence="3" id="KW-1185">Reference proteome</keyword>
<dbReference type="Proteomes" id="UP000320239">
    <property type="component" value="Unassembled WGS sequence"/>
</dbReference>
<organism evidence="2 3">
    <name type="scientific">Actinoplanes teichomyceticus</name>
    <dbReference type="NCBI Taxonomy" id="1867"/>
    <lineage>
        <taxon>Bacteria</taxon>
        <taxon>Bacillati</taxon>
        <taxon>Actinomycetota</taxon>
        <taxon>Actinomycetes</taxon>
        <taxon>Micromonosporales</taxon>
        <taxon>Micromonosporaceae</taxon>
        <taxon>Actinoplanes</taxon>
    </lineage>
</organism>
<reference evidence="2 3" key="1">
    <citation type="submission" date="2019-06" db="EMBL/GenBank/DDBJ databases">
        <title>Sequencing the genomes of 1000 actinobacteria strains.</title>
        <authorList>
            <person name="Klenk H.-P."/>
        </authorList>
    </citation>
    <scope>NUCLEOTIDE SEQUENCE [LARGE SCALE GENOMIC DNA]</scope>
    <source>
        <strain evidence="2 3">DSM 43866</strain>
    </source>
</reference>
<evidence type="ECO:0000313" key="3">
    <source>
        <dbReference type="Proteomes" id="UP000320239"/>
    </source>
</evidence>
<proteinExistence type="predicted"/>